<dbReference type="Proteomes" id="UP000321353">
    <property type="component" value="Chromosome"/>
</dbReference>
<reference evidence="1 2" key="1">
    <citation type="submission" date="2019-02" db="EMBL/GenBank/DDBJ databases">
        <title>Planctomycetal bacteria perform biofilm scaping via a novel small molecule.</title>
        <authorList>
            <person name="Jeske O."/>
            <person name="Boedeker C."/>
            <person name="Wiegand S."/>
            <person name="Breitling P."/>
            <person name="Kallscheuer N."/>
            <person name="Jogler M."/>
            <person name="Rohde M."/>
            <person name="Petersen J."/>
            <person name="Medema M.H."/>
            <person name="Surup F."/>
            <person name="Jogler C."/>
        </authorList>
    </citation>
    <scope>NUCLEOTIDE SEQUENCE [LARGE SCALE GENOMIC DNA]</scope>
    <source>
        <strain evidence="1 2">Mal15</strain>
    </source>
</reference>
<name>A0A5B9MHX1_9BACT</name>
<accession>A0A5B9MHX1</accession>
<dbReference type="AlphaFoldDB" id="A0A5B9MHX1"/>
<sequence>MQFFDLVLTQASRWFEQWYESFTRIDAESLDRTEWVEFLGGPLDGYRHAVDAARIYHLPPSLILPMSASQIAHFYDTLEDAAPDENKPEQSQDRPTRHALYDLVLSGDRWCYRYCYDS</sequence>
<dbReference type="EMBL" id="CP036264">
    <property type="protein sequence ID" value="QEF99175.1"/>
    <property type="molecule type" value="Genomic_DNA"/>
</dbReference>
<keyword evidence="2" id="KW-1185">Reference proteome</keyword>
<evidence type="ECO:0000313" key="1">
    <source>
        <dbReference type="EMBL" id="QEF99175.1"/>
    </source>
</evidence>
<protein>
    <submittedName>
        <fullName evidence="1">Uncharacterized protein</fullName>
    </submittedName>
</protein>
<dbReference type="RefSeq" id="WP_147868619.1">
    <property type="nucleotide sequence ID" value="NZ_CP036264.1"/>
</dbReference>
<organism evidence="1 2">
    <name type="scientific">Stieleria maiorica</name>
    <dbReference type="NCBI Taxonomy" id="2795974"/>
    <lineage>
        <taxon>Bacteria</taxon>
        <taxon>Pseudomonadati</taxon>
        <taxon>Planctomycetota</taxon>
        <taxon>Planctomycetia</taxon>
        <taxon>Pirellulales</taxon>
        <taxon>Pirellulaceae</taxon>
        <taxon>Stieleria</taxon>
    </lineage>
</organism>
<gene>
    <name evidence="1" type="ORF">Mal15_32350</name>
</gene>
<evidence type="ECO:0000313" key="2">
    <source>
        <dbReference type="Proteomes" id="UP000321353"/>
    </source>
</evidence>
<dbReference type="KEGG" id="smam:Mal15_32350"/>
<proteinExistence type="predicted"/>